<proteinExistence type="predicted"/>
<evidence type="ECO:0000259" key="1">
    <source>
        <dbReference type="Pfam" id="PF16289"/>
    </source>
</evidence>
<dbReference type="InterPro" id="IPR032557">
    <property type="entry name" value="DUF4935"/>
</dbReference>
<organism evidence="2 3">
    <name type="scientific">Anabaena subtropica FACHB-260</name>
    <dbReference type="NCBI Taxonomy" id="2692884"/>
    <lineage>
        <taxon>Bacteria</taxon>
        <taxon>Bacillati</taxon>
        <taxon>Cyanobacteriota</taxon>
        <taxon>Cyanophyceae</taxon>
        <taxon>Nostocales</taxon>
        <taxon>Nostocaceae</taxon>
        <taxon>Anabaena</taxon>
    </lineage>
</organism>
<accession>A0ABR8CR17</accession>
<reference evidence="2 3" key="1">
    <citation type="journal article" date="2020" name="ISME J.">
        <title>Comparative genomics reveals insights into cyanobacterial evolution and habitat adaptation.</title>
        <authorList>
            <person name="Chen M.Y."/>
            <person name="Teng W.K."/>
            <person name="Zhao L."/>
            <person name="Hu C.X."/>
            <person name="Zhou Y.K."/>
            <person name="Han B.P."/>
            <person name="Song L.R."/>
            <person name="Shu W.S."/>
        </authorList>
    </citation>
    <scope>NUCLEOTIDE SEQUENCE [LARGE SCALE GENOMIC DNA]</scope>
    <source>
        <strain evidence="2 3">FACHB-260</strain>
    </source>
</reference>
<gene>
    <name evidence="2" type="ORF">H6G18_15980</name>
</gene>
<protein>
    <submittedName>
        <fullName evidence="2">DUF4935 domain-containing protein</fullName>
    </submittedName>
</protein>
<sequence>MITLYIETNFFIGFAKSQDEDSEKLVTNISPDRNTLIKIVTPSVCCMESLSVLNAEISISNRFQDNLDFERNKLKGDKNSPYSQEIQKYLEQAKIKNKARLNEINNRLFQVLEWASKNVELIKLKPDILSASLQQILITDQTDNLILHCILDHARTHQNTSPDEKKILLTANSKDFGTKEIKEILQGVGIKYLTSTEKFLGWLQSNNIEAYKSIQPNFRLPRSGW</sequence>
<feature type="domain" description="DUF4935" evidence="1">
    <location>
        <begin position="4"/>
        <end position="176"/>
    </location>
</feature>
<dbReference type="Proteomes" id="UP000607281">
    <property type="component" value="Unassembled WGS sequence"/>
</dbReference>
<evidence type="ECO:0000313" key="2">
    <source>
        <dbReference type="EMBL" id="MBD2345637.1"/>
    </source>
</evidence>
<evidence type="ECO:0000313" key="3">
    <source>
        <dbReference type="Proteomes" id="UP000607281"/>
    </source>
</evidence>
<name>A0ABR8CR17_9NOST</name>
<keyword evidence="3" id="KW-1185">Reference proteome</keyword>
<comment type="caution">
    <text evidence="2">The sequence shown here is derived from an EMBL/GenBank/DDBJ whole genome shotgun (WGS) entry which is preliminary data.</text>
</comment>
<dbReference type="Pfam" id="PF16289">
    <property type="entry name" value="PIN_12"/>
    <property type="match status" value="1"/>
</dbReference>
<dbReference type="RefSeq" id="WP_190408063.1">
    <property type="nucleotide sequence ID" value="NZ_JACJRF010000027.1"/>
</dbReference>
<dbReference type="EMBL" id="JACJRF010000027">
    <property type="protein sequence ID" value="MBD2345637.1"/>
    <property type="molecule type" value="Genomic_DNA"/>
</dbReference>